<gene>
    <name evidence="2" type="ORF">FYJ39_03865</name>
</gene>
<protein>
    <submittedName>
        <fullName evidence="2">ROK family protein</fullName>
    </submittedName>
</protein>
<evidence type="ECO:0000313" key="2">
    <source>
        <dbReference type="EMBL" id="MSS35738.1"/>
    </source>
</evidence>
<comment type="similarity">
    <text evidence="1">Belongs to the ROK (NagC/XylR) family.</text>
</comment>
<accession>A0A7X2TC47</accession>
<dbReference type="PANTHER" id="PTHR18964">
    <property type="entry name" value="ROK (REPRESSOR, ORF, KINASE) FAMILY"/>
    <property type="match status" value="1"/>
</dbReference>
<dbReference type="CDD" id="cd24068">
    <property type="entry name" value="ASKHA_NBD_ROK_FnNanK-like"/>
    <property type="match status" value="1"/>
</dbReference>
<keyword evidence="3" id="KW-1185">Reference proteome</keyword>
<dbReference type="Gene3D" id="3.30.420.40">
    <property type="match status" value="2"/>
</dbReference>
<organism evidence="2 3">
    <name type="scientific">Clostridium porci</name>
    <dbReference type="NCBI Taxonomy" id="2605778"/>
    <lineage>
        <taxon>Bacteria</taxon>
        <taxon>Bacillati</taxon>
        <taxon>Bacillota</taxon>
        <taxon>Clostridia</taxon>
        <taxon>Eubacteriales</taxon>
        <taxon>Clostridiaceae</taxon>
        <taxon>Clostridium</taxon>
    </lineage>
</organism>
<dbReference type="InterPro" id="IPR000600">
    <property type="entry name" value="ROK"/>
</dbReference>
<evidence type="ECO:0000256" key="1">
    <source>
        <dbReference type="ARBA" id="ARBA00006479"/>
    </source>
</evidence>
<name>A0A7X2TC47_9CLOT</name>
<dbReference type="PANTHER" id="PTHR18964:SF165">
    <property type="entry name" value="BETA-GLUCOSIDE KINASE"/>
    <property type="match status" value="1"/>
</dbReference>
<dbReference type="AlphaFoldDB" id="A0A7X2TC47"/>
<evidence type="ECO:0000313" key="3">
    <source>
        <dbReference type="Proteomes" id="UP000429958"/>
    </source>
</evidence>
<dbReference type="InterPro" id="IPR043129">
    <property type="entry name" value="ATPase_NBD"/>
</dbReference>
<dbReference type="SUPFAM" id="SSF53067">
    <property type="entry name" value="Actin-like ATPase domain"/>
    <property type="match status" value="1"/>
</dbReference>
<comment type="caution">
    <text evidence="2">The sequence shown here is derived from an EMBL/GenBank/DDBJ whole genome shotgun (WGS) entry which is preliminary data.</text>
</comment>
<dbReference type="Pfam" id="PF00480">
    <property type="entry name" value="ROK"/>
    <property type="match status" value="1"/>
</dbReference>
<proteinExistence type="inferred from homology"/>
<dbReference type="Proteomes" id="UP000429958">
    <property type="component" value="Unassembled WGS sequence"/>
</dbReference>
<reference evidence="2 3" key="1">
    <citation type="submission" date="2019-08" db="EMBL/GenBank/DDBJ databases">
        <title>In-depth cultivation of the pig gut microbiome towards novel bacterial diversity and tailored functional studies.</title>
        <authorList>
            <person name="Wylensek D."/>
            <person name="Hitch T.C.A."/>
            <person name="Clavel T."/>
        </authorList>
    </citation>
    <scope>NUCLEOTIDE SEQUENCE [LARGE SCALE GENOMIC DNA]</scope>
    <source>
        <strain evidence="2 3">WCA-389-WT-23D1</strain>
    </source>
</reference>
<dbReference type="RefSeq" id="WP_154471146.1">
    <property type="nucleotide sequence ID" value="NZ_DBEWUL010000057.1"/>
</dbReference>
<sequence length="302" mass="32306">MRKYICIDIGGTEIKHGVLNEEEQFLTKGKTPTQAWKGGPSLLEKAVGIVADYLREWKAEGICVSTAGMVDVEKGEIFYSGPLIPNYAGTKIKARMEAEFGLPCQVENDVNCAGLAEARSGAALGSSPALCLTIGTGIGGCILIGGRVFHGFSGSACEVGYMHMDGSDFQTLGAASILVKKVSAAKNEPEEEWNGYRIFELAKSGDEICAGAIEEMCQVLGKGIANICYVINPQVVVLGGGIMAQEEYLKPRIESAITTYLVSSIREKTRLAFAMHGNDAGMRGAFYHFMERSGRAQGLSEP</sequence>
<dbReference type="EMBL" id="VUMD01000003">
    <property type="protein sequence ID" value="MSS35738.1"/>
    <property type="molecule type" value="Genomic_DNA"/>
</dbReference>